<dbReference type="SFLD" id="SFLDG01162">
    <property type="entry name" value="I"/>
    <property type="match status" value="1"/>
</dbReference>
<dbReference type="GO" id="GO:0009820">
    <property type="term" value="P:alkaloid metabolic process"/>
    <property type="evidence" value="ECO:0007669"/>
    <property type="project" value="InterPro"/>
</dbReference>
<dbReference type="PANTHER" id="PTHR40627">
    <property type="entry name" value="INDOLE PRENYLTRANSFERASE TDIB-RELATED"/>
    <property type="match status" value="1"/>
</dbReference>
<evidence type="ECO:0000256" key="1">
    <source>
        <dbReference type="ARBA" id="ARBA00022679"/>
    </source>
</evidence>
<comment type="caution">
    <text evidence="2">The sequence shown here is derived from an EMBL/GenBank/DDBJ whole genome shotgun (WGS) entry which is preliminary data.</text>
</comment>
<dbReference type="Pfam" id="PF11991">
    <property type="entry name" value="Trp_DMAT"/>
    <property type="match status" value="1"/>
</dbReference>
<gene>
    <name evidence="2" type="ORF">FPZ12_043760</name>
</gene>
<evidence type="ECO:0000313" key="2">
    <source>
        <dbReference type="EMBL" id="KAA9149191.1"/>
    </source>
</evidence>
<reference evidence="2" key="1">
    <citation type="submission" date="2019-09" db="EMBL/GenBank/DDBJ databases">
        <authorList>
            <person name="Teo W.F.A."/>
            <person name="Duangmal K."/>
        </authorList>
    </citation>
    <scope>NUCLEOTIDE SEQUENCE [LARGE SCALE GENOMIC DNA]</scope>
    <source>
        <strain evidence="2">K81G1</strain>
    </source>
</reference>
<dbReference type="OrthoDB" id="513465at2"/>
<evidence type="ECO:0000313" key="3">
    <source>
        <dbReference type="Proteomes" id="UP000319769"/>
    </source>
</evidence>
<dbReference type="InterPro" id="IPR033964">
    <property type="entry name" value="ABBA"/>
</dbReference>
<dbReference type="RefSeq" id="WP_144759707.1">
    <property type="nucleotide sequence ID" value="NZ_VMNW02000149.1"/>
</dbReference>
<name>A0A5N0UJ93_9PSEU</name>
<accession>A0A5N0UJ93</accession>
<dbReference type="GO" id="GO:0016765">
    <property type="term" value="F:transferase activity, transferring alkyl or aryl (other than methyl) groups"/>
    <property type="evidence" value="ECO:0007669"/>
    <property type="project" value="InterPro"/>
</dbReference>
<protein>
    <submittedName>
        <fullName evidence="2">Tryptophan dimethylallyltransferase</fullName>
    </submittedName>
</protein>
<dbReference type="InterPro" id="IPR017795">
    <property type="entry name" value="ABBA_NscD-like"/>
</dbReference>
<dbReference type="SFLD" id="SFLDS00036">
    <property type="entry name" value="Aromatic_Prenyltransferase"/>
    <property type="match status" value="1"/>
</dbReference>
<keyword evidence="1" id="KW-0808">Transferase</keyword>
<organism evidence="2 3">
    <name type="scientific">Amycolatopsis acidicola</name>
    <dbReference type="NCBI Taxonomy" id="2596893"/>
    <lineage>
        <taxon>Bacteria</taxon>
        <taxon>Bacillati</taxon>
        <taxon>Actinomycetota</taxon>
        <taxon>Actinomycetes</taxon>
        <taxon>Pseudonocardiales</taxon>
        <taxon>Pseudonocardiaceae</taxon>
        <taxon>Amycolatopsis</taxon>
    </lineage>
</organism>
<dbReference type="EMBL" id="VMNW02000149">
    <property type="protein sequence ID" value="KAA9149191.1"/>
    <property type="molecule type" value="Genomic_DNA"/>
</dbReference>
<proteinExistence type="predicted"/>
<dbReference type="Proteomes" id="UP000319769">
    <property type="component" value="Unassembled WGS sequence"/>
</dbReference>
<sequence>MRTPPVRRTAEANVNVADTTLYDHARNQLSALCRVAGFAPGEVPEALLAHLLGSVAAQRLSDKPRYLSDVADDGSPVEFSLAFDDSGEQAVRILGETYAENPGLASNAAAGLRVFRELARSLGCPLDRLEAVRDLFLPAEPEGLFSLWYSLILRPGGRPKLKVYLNPAARGEDRDRELVREGLRRLGLADAYETVEAHALRRGERDRFSFFALDLDESPLSRVKLYVSHDSATAADAEHAAAAVSSVDSLQVRRFCHAIGGTEGPFAGRPLVSSYSFVEADPGVPGNYSLYLPVRDYVPDDSVARERVLDHLRDSDLDHTKLDSALRAMSARPLDEGVGLIAHVSLRLGDFGTGMTVYLSSEAYEVTAPRGVTSGRAASQKPRGAA</sequence>
<dbReference type="PANTHER" id="PTHR40627:SF4">
    <property type="entry name" value="PRENYLTRANSFERASE ASQH1-RELATED"/>
    <property type="match status" value="1"/>
</dbReference>
<keyword evidence="3" id="KW-1185">Reference proteome</keyword>
<dbReference type="AlphaFoldDB" id="A0A5N0UJ93"/>